<dbReference type="InterPro" id="IPR049274">
    <property type="entry name" value="LynD/TruD_wHTH-like"/>
</dbReference>
<organism evidence="2 3">
    <name type="scientific">Streptomyces durbertensis</name>
    <dbReference type="NCBI Taxonomy" id="2448886"/>
    <lineage>
        <taxon>Bacteria</taxon>
        <taxon>Bacillati</taxon>
        <taxon>Actinomycetota</taxon>
        <taxon>Actinomycetes</taxon>
        <taxon>Kitasatosporales</taxon>
        <taxon>Streptomycetaceae</taxon>
        <taxon>Streptomyces</taxon>
    </lineage>
</organism>
<dbReference type="NCBIfam" id="TIGR00702">
    <property type="entry name" value="YcaO-type kinase domain"/>
    <property type="match status" value="1"/>
</dbReference>
<name>A0ABR6EA45_9ACTN</name>
<dbReference type="Gene3D" id="3.90.930.60">
    <property type="match status" value="1"/>
</dbReference>
<dbReference type="Gene3D" id="3.30.1330.230">
    <property type="match status" value="1"/>
</dbReference>
<dbReference type="Proteomes" id="UP000766698">
    <property type="component" value="Unassembled WGS sequence"/>
</dbReference>
<dbReference type="InterPro" id="IPR022291">
    <property type="entry name" value="Bacteriocin_synth_cyclodeHase"/>
</dbReference>
<dbReference type="SUPFAM" id="SSF69572">
    <property type="entry name" value="Activating enzymes of the ubiquitin-like proteins"/>
    <property type="match status" value="1"/>
</dbReference>
<comment type="caution">
    <text evidence="2">The sequence shown here is derived from an EMBL/GenBank/DDBJ whole genome shotgun (WGS) entry which is preliminary data.</text>
</comment>
<evidence type="ECO:0000313" key="3">
    <source>
        <dbReference type="Proteomes" id="UP000766698"/>
    </source>
</evidence>
<dbReference type="PANTHER" id="PTHR37809:SF1">
    <property type="entry name" value="RIBOSOMAL PROTEIN S12 METHYLTHIOTRANSFERASE ACCESSORY FACTOR YCAO"/>
    <property type="match status" value="1"/>
</dbReference>
<evidence type="ECO:0000313" key="2">
    <source>
        <dbReference type="EMBL" id="MBB1242210.1"/>
    </source>
</evidence>
<dbReference type="Gene3D" id="3.30.40.250">
    <property type="match status" value="1"/>
</dbReference>
<dbReference type="PANTHER" id="PTHR37809">
    <property type="entry name" value="RIBOSOMAL PROTEIN S12 METHYLTHIOTRANSFERASE ACCESSORY FACTOR YCAO"/>
    <property type="match status" value="1"/>
</dbReference>
<dbReference type="NCBIfam" id="TIGR03604">
    <property type="entry name" value="TOMM_cyclo_SagD"/>
    <property type="match status" value="1"/>
</dbReference>
<feature type="domain" description="YcaO" evidence="1">
    <location>
        <begin position="386"/>
        <end position="761"/>
    </location>
</feature>
<protein>
    <submittedName>
        <fullName evidence="2">TOMM leader peptide-binding protein</fullName>
    </submittedName>
</protein>
<dbReference type="Gene3D" id="3.40.50.720">
    <property type="entry name" value="NAD(P)-binding Rossmann-like Domain"/>
    <property type="match status" value="1"/>
</dbReference>
<dbReference type="Pfam" id="PF21084">
    <property type="entry name" value="WHD_DUF4423_like"/>
    <property type="match status" value="1"/>
</dbReference>
<dbReference type="Gene3D" id="3.30.160.660">
    <property type="match status" value="1"/>
</dbReference>
<evidence type="ECO:0000259" key="1">
    <source>
        <dbReference type="PROSITE" id="PS51664"/>
    </source>
</evidence>
<dbReference type="Pfam" id="PF02624">
    <property type="entry name" value="YcaO"/>
    <property type="match status" value="1"/>
</dbReference>
<reference evidence="3" key="1">
    <citation type="journal article" date="2020" name="Syst. Appl. Microbiol.">
        <title>Streptomyces alkaliterrae sp. nov., isolated from an alkaline soil, and emended descriptions of Streptomyces alkaliphilus, Streptomyces calidiresistens and Streptomyces durbertensis.</title>
        <authorList>
            <person name="Swiecimska M."/>
            <person name="Golinska P."/>
            <person name="Nouioui I."/>
            <person name="Wypij M."/>
            <person name="Rai M."/>
            <person name="Sangal V."/>
            <person name="Goodfellow M."/>
        </authorList>
    </citation>
    <scope>NUCLEOTIDE SEQUENCE [LARGE SCALE GENOMIC DNA]</scope>
    <source>
        <strain evidence="3">DSM 104538</strain>
    </source>
</reference>
<gene>
    <name evidence="2" type="ORF">GL263_01250</name>
</gene>
<dbReference type="InterPro" id="IPR003776">
    <property type="entry name" value="YcaO-like_dom"/>
</dbReference>
<dbReference type="PROSITE" id="PS51664">
    <property type="entry name" value="YCAO"/>
    <property type="match status" value="1"/>
</dbReference>
<dbReference type="EMBL" id="WMLF01000008">
    <property type="protein sequence ID" value="MBB1242210.1"/>
    <property type="molecule type" value="Genomic_DNA"/>
</dbReference>
<sequence length="761" mass="81509">MTVAGRSSSGLRVGFKRHLRVDVVPDEAVYVLSEQGTTVLHGAGVRDLVPLLDGSRTLDGVLADAPPHLPPVEVCELIGELARADLVGYRDPAVDPAVEAYWELAGVGGPGALASVRATPVEVVALGNADGSAVREECRAAGLQLAGSARSAAFSVVVCEDYLDPALAELDRARRAARQPWLLARSGGPEVWVGPVFGVPDGPCWRCLQHRLRGHRSSQAAVQQALGLAGPVPLPPASLAAVRMLALHTTVLEALKWVAGMRYPGQRAVCRLDTRTLASRHHEVPRRPQCPGCGDPGLVGRGLSRPVVPVSRPKADGGGNDRAMTPAAALERYRHLVDPITGVVAEVRPVPGAPSGSRRYVSGRNLALAGRSLAAVRGGLRSHSGGKGVTAQEAEMSALGEAVERYCGTRQGDEAVVRDTLTSLGSQALHPNECQLYADWQFAERGRWNAAHDALQAVPAPFDTRALTDWTPVWSLTAGAHRLLPTRMLYFDPDAGADPDAHGPGLTADSNGNAAGTSLEDAVVQGFLEVVERDAVALWWYNRPRRPAVDLDAFDEPWLAEARAGYARLGRELWVLDLTADLGIPVMAAVSRRTGPAERISFGFGAHTDPRRALRRAVTEMCQLLPPGEAAGDGNGPCAPTGNAALDAWWRHATVRNQPFLVPDAGQSALGPSAYDHRPRGDLREDIEDFESLVRARGMELLVLDQTRPDVGLPVVKVIVPGMRHFWARLAPGRLFDVPVELGWLDRRTRRADLNPVPLFV</sequence>
<keyword evidence="3" id="KW-1185">Reference proteome</keyword>
<accession>A0ABR6EA45</accession>
<dbReference type="InterPro" id="IPR035985">
    <property type="entry name" value="Ubiquitin-activating_enz"/>
</dbReference>
<dbReference type="InterPro" id="IPR027624">
    <property type="entry name" value="TOMM_cyclo_SagD"/>
</dbReference>
<dbReference type="NCBIfam" id="TIGR03882">
    <property type="entry name" value="cyclo_dehyd_2"/>
    <property type="match status" value="1"/>
</dbReference>
<proteinExistence type="predicted"/>